<accession>A0A0D2L1Q0</accession>
<evidence type="ECO:0008006" key="5">
    <source>
        <dbReference type="Google" id="ProtNLM"/>
    </source>
</evidence>
<dbReference type="RefSeq" id="XP_013900268.1">
    <property type="nucleotide sequence ID" value="XM_014044814.1"/>
</dbReference>
<evidence type="ECO:0000256" key="1">
    <source>
        <dbReference type="SAM" id="MobiDB-lite"/>
    </source>
</evidence>
<evidence type="ECO:0000313" key="4">
    <source>
        <dbReference type="Proteomes" id="UP000054498"/>
    </source>
</evidence>
<feature type="compositionally biased region" description="Basic and acidic residues" evidence="1">
    <location>
        <begin position="206"/>
        <end position="227"/>
    </location>
</feature>
<evidence type="ECO:0000256" key="2">
    <source>
        <dbReference type="SAM" id="Phobius"/>
    </source>
</evidence>
<dbReference type="GeneID" id="25739590"/>
<feature type="compositionally biased region" description="Basic and acidic residues" evidence="1">
    <location>
        <begin position="164"/>
        <end position="196"/>
    </location>
</feature>
<dbReference type="PANTHER" id="PTHR11884:SF1">
    <property type="entry name" value="GOLGI APPARATUS PROTEIN 1"/>
    <property type="match status" value="1"/>
</dbReference>
<dbReference type="Proteomes" id="UP000054498">
    <property type="component" value="Unassembled WGS sequence"/>
</dbReference>
<name>A0A0D2L1Q0_9CHLO</name>
<keyword evidence="2" id="KW-0472">Membrane</keyword>
<feature type="transmembrane region" description="Helical" evidence="2">
    <location>
        <begin position="289"/>
        <end position="311"/>
    </location>
</feature>
<dbReference type="GO" id="GO:0016020">
    <property type="term" value="C:membrane"/>
    <property type="evidence" value="ECO:0007669"/>
    <property type="project" value="InterPro"/>
</dbReference>
<keyword evidence="2" id="KW-0812">Transmembrane</keyword>
<dbReference type="InterPro" id="IPR001893">
    <property type="entry name" value="Cys-rich_GLG1_repeat"/>
</dbReference>
<dbReference type="InterPro" id="IPR039728">
    <property type="entry name" value="GLG1"/>
</dbReference>
<feature type="region of interest" description="Disordered" evidence="1">
    <location>
        <begin position="133"/>
        <end position="227"/>
    </location>
</feature>
<dbReference type="OrthoDB" id="2015434at2759"/>
<dbReference type="Pfam" id="PF00839">
    <property type="entry name" value="Cys_rich_FGFR"/>
    <property type="match status" value="1"/>
</dbReference>
<dbReference type="KEGG" id="mng:MNEG_6714"/>
<feature type="compositionally biased region" description="Acidic residues" evidence="1">
    <location>
        <begin position="154"/>
        <end position="163"/>
    </location>
</feature>
<dbReference type="PANTHER" id="PTHR11884">
    <property type="entry name" value="SELECTIN LIGAND RELATED"/>
    <property type="match status" value="1"/>
</dbReference>
<organism evidence="3 4">
    <name type="scientific">Monoraphidium neglectum</name>
    <dbReference type="NCBI Taxonomy" id="145388"/>
    <lineage>
        <taxon>Eukaryota</taxon>
        <taxon>Viridiplantae</taxon>
        <taxon>Chlorophyta</taxon>
        <taxon>core chlorophytes</taxon>
        <taxon>Chlorophyceae</taxon>
        <taxon>CS clade</taxon>
        <taxon>Sphaeropleales</taxon>
        <taxon>Selenastraceae</taxon>
        <taxon>Monoraphidium</taxon>
    </lineage>
</organism>
<proteinExistence type="predicted"/>
<gene>
    <name evidence="3" type="ORF">MNEG_6714</name>
</gene>
<dbReference type="AlphaFoldDB" id="A0A0D2L1Q0"/>
<protein>
    <recommendedName>
        <fullName evidence="5">Golgi apparatus protein 1</fullName>
    </recommendedName>
</protein>
<keyword evidence="2" id="KW-1133">Transmembrane helix</keyword>
<sequence length="335" mass="36070">MASADFGDTCQATIMQKLHRREGNWRLDPPLRRACKADAEKLCPNEAALRSDDGAVKKCLAKRAGDLADGCRRELARSLHMSFFVWWPKGAVTAACDEDVARLCLIGHPTLHQMPGAVGACLARAMTAIAAHEAQAEEDVPLADRSGRRRRLLDDDDDDDEDDDHHKDEHKDDKKDERKHKEDAKEQRKQEKEQGKAEGAGGKGEAAGKDAKADKGGEAKREQPPLHVSDECRVLLALAEPPQLPSPFDAAGAAVRAAVQQLDRLQGATGVPVLHRDARGTPTGISLTGWSAVVGMAALVIAVLGGAVLALRHLRGGRHSYTLVTKSAPPQGESE</sequence>
<keyword evidence="4" id="KW-1185">Reference proteome</keyword>
<evidence type="ECO:0000313" key="3">
    <source>
        <dbReference type="EMBL" id="KIZ01249.1"/>
    </source>
</evidence>
<dbReference type="EMBL" id="KK101338">
    <property type="protein sequence ID" value="KIZ01249.1"/>
    <property type="molecule type" value="Genomic_DNA"/>
</dbReference>
<reference evidence="3 4" key="1">
    <citation type="journal article" date="2013" name="BMC Genomics">
        <title>Reconstruction of the lipid metabolism for the microalga Monoraphidium neglectum from its genome sequence reveals characteristics suitable for biofuel production.</title>
        <authorList>
            <person name="Bogen C."/>
            <person name="Al-Dilaimi A."/>
            <person name="Albersmeier A."/>
            <person name="Wichmann J."/>
            <person name="Grundmann M."/>
            <person name="Rupp O."/>
            <person name="Lauersen K.J."/>
            <person name="Blifernez-Klassen O."/>
            <person name="Kalinowski J."/>
            <person name="Goesmann A."/>
            <person name="Mussgnug J.H."/>
            <person name="Kruse O."/>
        </authorList>
    </citation>
    <scope>NUCLEOTIDE SEQUENCE [LARGE SCALE GENOMIC DNA]</scope>
    <source>
        <strain evidence="3 4">SAG 48.87</strain>
    </source>
</reference>